<evidence type="ECO:0000256" key="3">
    <source>
        <dbReference type="ARBA" id="ARBA00022741"/>
    </source>
</evidence>
<evidence type="ECO:0000256" key="1">
    <source>
        <dbReference type="ARBA" id="ARBA00022614"/>
    </source>
</evidence>
<organism evidence="11 12">
    <name type="scientific">Theobroma cacao</name>
    <name type="common">Cacao</name>
    <name type="synonym">Cocoa</name>
    <dbReference type="NCBI Taxonomy" id="3641"/>
    <lineage>
        <taxon>Eukaryota</taxon>
        <taxon>Viridiplantae</taxon>
        <taxon>Streptophyta</taxon>
        <taxon>Embryophyta</taxon>
        <taxon>Tracheophyta</taxon>
        <taxon>Spermatophyta</taxon>
        <taxon>Magnoliopsida</taxon>
        <taxon>eudicotyledons</taxon>
        <taxon>Gunneridae</taxon>
        <taxon>Pentapetalae</taxon>
        <taxon>rosids</taxon>
        <taxon>malvids</taxon>
        <taxon>Malvales</taxon>
        <taxon>Malvaceae</taxon>
        <taxon>Byttnerioideae</taxon>
        <taxon>Theobroma</taxon>
    </lineage>
</organism>
<dbReference type="Gene3D" id="3.40.50.300">
    <property type="entry name" value="P-loop containing nucleotide triphosphate hydrolases"/>
    <property type="match status" value="1"/>
</dbReference>
<dbReference type="FunFam" id="3.40.50.300:FF:001091">
    <property type="entry name" value="Probable disease resistance protein At1g61300"/>
    <property type="match status" value="1"/>
</dbReference>
<dbReference type="InterPro" id="IPR058922">
    <property type="entry name" value="WHD_DRP"/>
</dbReference>
<dbReference type="GO" id="GO:0006952">
    <property type="term" value="P:defense response"/>
    <property type="evidence" value="ECO:0007669"/>
    <property type="project" value="UniProtKB-KW"/>
</dbReference>
<dbReference type="Gene3D" id="3.80.10.10">
    <property type="entry name" value="Ribonuclease Inhibitor"/>
    <property type="match status" value="2"/>
</dbReference>
<dbReference type="GO" id="GO:0051707">
    <property type="term" value="P:response to other organism"/>
    <property type="evidence" value="ECO:0007669"/>
    <property type="project" value="UniProtKB-ARBA"/>
</dbReference>
<evidence type="ECO:0000259" key="8">
    <source>
        <dbReference type="Pfam" id="PF23247"/>
    </source>
</evidence>
<dbReference type="Pfam" id="PF23559">
    <property type="entry name" value="WHD_DRP"/>
    <property type="match status" value="1"/>
</dbReference>
<accession>A0A061F671</accession>
<dbReference type="InParanoid" id="A0A061F671"/>
<dbReference type="EMBL" id="CM001885">
    <property type="protein sequence ID" value="EOY12541.1"/>
    <property type="molecule type" value="Genomic_DNA"/>
</dbReference>
<evidence type="ECO:0000259" key="6">
    <source>
        <dbReference type="Pfam" id="PF00931"/>
    </source>
</evidence>
<dbReference type="PANTHER" id="PTHR36766:SF40">
    <property type="entry name" value="DISEASE RESISTANCE PROTEIN RGA3"/>
    <property type="match status" value="1"/>
</dbReference>
<dbReference type="SUPFAM" id="SSF52540">
    <property type="entry name" value="P-loop containing nucleoside triphosphate hydrolases"/>
    <property type="match status" value="1"/>
</dbReference>
<dbReference type="eggNOG" id="KOG4658">
    <property type="taxonomic scope" value="Eukaryota"/>
</dbReference>
<dbReference type="Gene3D" id="1.10.10.10">
    <property type="entry name" value="Winged helix-like DNA-binding domain superfamily/Winged helix DNA-binding domain"/>
    <property type="match status" value="1"/>
</dbReference>
<keyword evidence="3" id="KW-0547">Nucleotide-binding</keyword>
<dbReference type="Pfam" id="PF23247">
    <property type="entry name" value="LRR_RPS2"/>
    <property type="match status" value="1"/>
</dbReference>
<name>A0A061F671_THECC</name>
<dbReference type="InterPro" id="IPR041118">
    <property type="entry name" value="Rx_N"/>
</dbReference>
<dbReference type="GO" id="GO:0043531">
    <property type="term" value="F:ADP binding"/>
    <property type="evidence" value="ECO:0007669"/>
    <property type="project" value="InterPro"/>
</dbReference>
<dbReference type="InterPro" id="IPR036388">
    <property type="entry name" value="WH-like_DNA-bd_sf"/>
</dbReference>
<dbReference type="InterPro" id="IPR056789">
    <property type="entry name" value="LRR_R13L1-DRL21"/>
</dbReference>
<dbReference type="Gramene" id="EOY12541">
    <property type="protein sequence ID" value="EOY12541"/>
    <property type="gene ID" value="TCM_031062"/>
</dbReference>
<evidence type="ECO:0000313" key="12">
    <source>
        <dbReference type="Proteomes" id="UP000026915"/>
    </source>
</evidence>
<reference evidence="11 12" key="1">
    <citation type="journal article" date="2013" name="Genome Biol.">
        <title>The genome sequence of the most widely cultivated cacao type and its use to identify candidate genes regulating pod color.</title>
        <authorList>
            <person name="Motamayor J.C."/>
            <person name="Mockaitis K."/>
            <person name="Schmutz J."/>
            <person name="Haiminen N."/>
            <person name="Iii D.L."/>
            <person name="Cornejo O."/>
            <person name="Findley S.D."/>
            <person name="Zheng P."/>
            <person name="Utro F."/>
            <person name="Royaert S."/>
            <person name="Saski C."/>
            <person name="Jenkins J."/>
            <person name="Podicheti R."/>
            <person name="Zhao M."/>
            <person name="Scheffler B.E."/>
            <person name="Stack J.C."/>
            <person name="Feltus F.A."/>
            <person name="Mustiga G.M."/>
            <person name="Amores F."/>
            <person name="Phillips W."/>
            <person name="Marelli J.P."/>
            <person name="May G.D."/>
            <person name="Shapiro H."/>
            <person name="Ma J."/>
            <person name="Bustamante C.D."/>
            <person name="Schnell R.J."/>
            <person name="Main D."/>
            <person name="Gilbert D."/>
            <person name="Parida L."/>
            <person name="Kuhn D.N."/>
        </authorList>
    </citation>
    <scope>NUCLEOTIDE SEQUENCE [LARGE SCALE GENOMIC DNA]</scope>
    <source>
        <strain evidence="12">cv. Matina 1-6</strain>
    </source>
</reference>
<dbReference type="Pfam" id="PF18052">
    <property type="entry name" value="Rx_N"/>
    <property type="match status" value="1"/>
</dbReference>
<dbReference type="SUPFAM" id="SSF52058">
    <property type="entry name" value="L domain-like"/>
    <property type="match status" value="1"/>
</dbReference>
<dbReference type="HOGENOM" id="CLU_000837_8_8_1"/>
<keyword evidence="4" id="KW-0611">Plant defense</keyword>
<evidence type="ECO:0000259" key="10">
    <source>
        <dbReference type="Pfam" id="PF25019"/>
    </source>
</evidence>
<protein>
    <submittedName>
        <fullName evidence="11">Leucine-rich repeat containing protein</fullName>
    </submittedName>
</protein>
<dbReference type="InterPro" id="IPR032675">
    <property type="entry name" value="LRR_dom_sf"/>
</dbReference>
<dbReference type="PANTHER" id="PTHR36766">
    <property type="entry name" value="PLANT BROAD-SPECTRUM MILDEW RESISTANCE PROTEIN RPW8"/>
    <property type="match status" value="1"/>
</dbReference>
<dbReference type="Gene3D" id="1.20.5.4130">
    <property type="match status" value="1"/>
</dbReference>
<feature type="domain" description="Disease resistance N-terminal" evidence="7">
    <location>
        <begin position="22"/>
        <end position="110"/>
    </location>
</feature>
<dbReference type="SUPFAM" id="SSF52047">
    <property type="entry name" value="RNI-like"/>
    <property type="match status" value="1"/>
</dbReference>
<feature type="domain" description="Disease resistance protein winged helix" evidence="9">
    <location>
        <begin position="430"/>
        <end position="502"/>
    </location>
</feature>
<dbReference type="InterPro" id="IPR042197">
    <property type="entry name" value="Apaf_helical"/>
</dbReference>
<evidence type="ECO:0000256" key="5">
    <source>
        <dbReference type="ARBA" id="ARBA00022840"/>
    </source>
</evidence>
<feature type="domain" description="NB-ARC" evidence="6">
    <location>
        <begin position="179"/>
        <end position="347"/>
    </location>
</feature>
<dbReference type="Pfam" id="PF25019">
    <property type="entry name" value="LRR_R13L1-DRL21"/>
    <property type="match status" value="1"/>
</dbReference>
<dbReference type="InterPro" id="IPR057135">
    <property type="entry name" value="At4g27190-like_LRR"/>
</dbReference>
<feature type="domain" description="R13L1/DRL21-like LRR repeat region" evidence="10">
    <location>
        <begin position="689"/>
        <end position="812"/>
    </location>
</feature>
<keyword evidence="12" id="KW-1185">Reference proteome</keyword>
<dbReference type="InterPro" id="IPR002182">
    <property type="entry name" value="NB-ARC"/>
</dbReference>
<keyword evidence="2" id="KW-0677">Repeat</keyword>
<dbReference type="Gene3D" id="1.10.8.430">
    <property type="entry name" value="Helical domain of apoptotic protease-activating factors"/>
    <property type="match status" value="1"/>
</dbReference>
<evidence type="ECO:0000256" key="4">
    <source>
        <dbReference type="ARBA" id="ARBA00022821"/>
    </source>
</evidence>
<dbReference type="OMA" id="NEEWEEW"/>
<evidence type="ECO:0000313" key="11">
    <source>
        <dbReference type="EMBL" id="EOY12541.1"/>
    </source>
</evidence>
<proteinExistence type="predicted"/>
<dbReference type="AlphaFoldDB" id="A0A061F671"/>
<keyword evidence="5" id="KW-0067">ATP-binding</keyword>
<evidence type="ECO:0000259" key="9">
    <source>
        <dbReference type="Pfam" id="PF23559"/>
    </source>
</evidence>
<dbReference type="FunFam" id="1.10.10.10:FF:000322">
    <property type="entry name" value="Probable disease resistance protein At1g63360"/>
    <property type="match status" value="1"/>
</dbReference>
<dbReference type="GO" id="GO:0005524">
    <property type="term" value="F:ATP binding"/>
    <property type="evidence" value="ECO:0007669"/>
    <property type="project" value="UniProtKB-KW"/>
</dbReference>
<gene>
    <name evidence="11" type="ORF">TCM_031062</name>
</gene>
<evidence type="ECO:0000256" key="2">
    <source>
        <dbReference type="ARBA" id="ARBA00022737"/>
    </source>
</evidence>
<dbReference type="Pfam" id="PF00931">
    <property type="entry name" value="NB-ARC"/>
    <property type="match status" value="1"/>
</dbReference>
<dbReference type="PRINTS" id="PR00364">
    <property type="entry name" value="DISEASERSIST"/>
</dbReference>
<dbReference type="Proteomes" id="UP000026915">
    <property type="component" value="Chromosome 7"/>
</dbReference>
<keyword evidence="1" id="KW-0433">Leucine-rich repeat</keyword>
<feature type="domain" description="Disease resistance protein At4g27190-like leucine-rich repeats" evidence="8">
    <location>
        <begin position="864"/>
        <end position="993"/>
    </location>
</feature>
<sequence length="1024" mass="117376">MREIPINMCQPRAMAESILYGAVSNILSLLASIAGQDLGLNFGRKKELENLRGTLTTIHAVLLDAEEKQKSDLAVKEWISWLEDVVYDVDDLLDEFHYEILRQKTLARRQVRKFFSSSNPLAFGLKMGRRLKETRERLDAVAADSSKFNLSSRVAADVIPKNIDRDTASKVRSQIIGREKNKEHIVEILLHCRISILVIAGTEGVGKTSLVQLVFNDAKIKCFFNARIWVRVSEEFDVSIIFKKMLKSLQVDCKVDDLDLRQLQIQLHNNLKGKRLLLVLDDVRNKDHIKWGKFSQYMLFGADGSKILATTRSERVAATMGVNFPYHLLGLNEDQSWALFEHVVFKGQGQIDSNLRVIGRDVVRRCKGIPLAIKCLGGLMRQKINEEHWSFVQKNQIWKLLTDSSVFLILRLSYIQLPDHLKQCFAFCSIFPKDFKISKDKLIHLWRAQGYFQVRIENENIQDIGDEYFNDLLSRSFFQEEENDAYGNIVSCKMHDLIHDFASSVASRSFYWMKDDKEDIPRSARYVSLEKNSKKVALTLSKTKGIRIMFFRTDIYEDLFIRNATFLCFNCLRMLNLSQMGIEILPNSIGNLKHLRYLDLSCNDMMKVLPNGIVKLHNLQTLLLCSCSRLKELPGDIQQLMSLEYLNIDDCYELKCLPKGVGELTSLQRLDRFIVNSSVEKSFSTAATLNELRDLNDLGNCLRFENLDKVRNVELESNEANLKEKKRIRSLRLHWDPRARRHIEKDKLLLDNLRPHPNLKELVVHGYEGAMFSSWLSSLNNLVELDIDYCWNCQYLPPLDHLSSLKSLILQRFNVLEYMTDSFSLPCSTPRTSFFPSLKKLEIRECPKFKGWWWTTTKNQGSTAEQPCFPCLSKLKIRACPKLTSMPPFPSLDQDLTLIGTSIRVLQETLKMKPTEASMTSEASLSSVTLPLSNLKSLTLIDIKDLDALSEKFLQNITSLAHLTLKDCPNLESLLPQNMNCLATLQELSVINCPLQEASLGLTILNSRKRRDGNDLCQLPSGHN</sequence>
<evidence type="ECO:0000259" key="7">
    <source>
        <dbReference type="Pfam" id="PF18052"/>
    </source>
</evidence>
<dbReference type="InterPro" id="IPR027417">
    <property type="entry name" value="P-loop_NTPase"/>
</dbReference>